<dbReference type="PANTHER" id="PTHR35369">
    <property type="entry name" value="BLR3025 PROTEIN-RELATED"/>
    <property type="match status" value="1"/>
</dbReference>
<gene>
    <name evidence="4" type="ORF">PPSIR1_07787</name>
</gene>
<dbReference type="OrthoDB" id="5483409at2"/>
<dbReference type="InterPro" id="IPR050356">
    <property type="entry name" value="SulA_CellDiv_inhibitor"/>
</dbReference>
<protein>
    <recommendedName>
        <fullName evidence="3">UmuC domain-containing protein</fullName>
    </recommendedName>
</protein>
<evidence type="ECO:0000313" key="4">
    <source>
        <dbReference type="EMBL" id="EDM76276.1"/>
    </source>
</evidence>
<evidence type="ECO:0000259" key="3">
    <source>
        <dbReference type="Pfam" id="PF00817"/>
    </source>
</evidence>
<dbReference type="RefSeq" id="WP_006974543.1">
    <property type="nucleotide sequence ID" value="NZ_ABCS01000068.1"/>
</dbReference>
<dbReference type="InterPro" id="IPR043502">
    <property type="entry name" value="DNA/RNA_pol_sf"/>
</dbReference>
<dbReference type="GO" id="GO:0006281">
    <property type="term" value="P:DNA repair"/>
    <property type="evidence" value="ECO:0007669"/>
    <property type="project" value="InterPro"/>
</dbReference>
<dbReference type="EMBL" id="ABCS01000068">
    <property type="protein sequence ID" value="EDM76276.1"/>
    <property type="molecule type" value="Genomic_DNA"/>
</dbReference>
<reference evidence="4 5" key="1">
    <citation type="submission" date="2007-06" db="EMBL/GenBank/DDBJ databases">
        <authorList>
            <person name="Shimkets L."/>
            <person name="Ferriera S."/>
            <person name="Johnson J."/>
            <person name="Kravitz S."/>
            <person name="Beeson K."/>
            <person name="Sutton G."/>
            <person name="Rogers Y.-H."/>
            <person name="Friedman R."/>
            <person name="Frazier M."/>
            <person name="Venter J.C."/>
        </authorList>
    </citation>
    <scope>NUCLEOTIDE SEQUENCE [LARGE SCALE GENOMIC DNA]</scope>
    <source>
        <strain evidence="4 5">SIR-1</strain>
    </source>
</reference>
<dbReference type="PANTHER" id="PTHR35369:SF2">
    <property type="entry name" value="BLR3025 PROTEIN"/>
    <property type="match status" value="1"/>
</dbReference>
<dbReference type="Pfam" id="PF00817">
    <property type="entry name" value="IMS"/>
    <property type="match status" value="1"/>
</dbReference>
<dbReference type="STRING" id="391625.PPSIR1_07787"/>
<feature type="region of interest" description="Disordered" evidence="2">
    <location>
        <begin position="1"/>
        <end position="28"/>
    </location>
</feature>
<evidence type="ECO:0000313" key="5">
    <source>
        <dbReference type="Proteomes" id="UP000005801"/>
    </source>
</evidence>
<dbReference type="InterPro" id="IPR001126">
    <property type="entry name" value="UmuC"/>
</dbReference>
<comment type="caution">
    <text evidence="4">The sequence shown here is derived from an EMBL/GenBank/DDBJ whole genome shotgun (WGS) entry which is preliminary data.</text>
</comment>
<dbReference type="AlphaFoldDB" id="A6GCV2"/>
<dbReference type="eggNOG" id="COG0389">
    <property type="taxonomic scope" value="Bacteria"/>
</dbReference>
<sequence length="537" mass="60096">MRSTADPPASDGVSGTSPDGEVERPSDRERVACVELPALPLQLLLLEHPAWRELPVAIVESDRPQAKLLWVNEHARARRVLPGMRYAAARSLARDLRATVFTAERMEAAVDALFAILFDFSPRIEPEADAPGTVWIDPAGMTLLWGELESWALAVEEALAQRGLGAVVVVGFHRFRALAIARAHAHRANPDTRDREGPQAWVLRDRRAEARMAASVPLDRLGISPRLRDELASLGVRSLGEFMALPAVELRGRLGVEAEALQARASEGAWAPLEPRRLIDPLVQRTELDPPEGDVTRLLFRIEPALSELLSRLADRGAALSALQLRFELDHDEPLALRLEPAAPTLDARLLLELVRLRLDALDLPAPVELFVLELEGQRADPRQIALFRAQTRRDLDAANRALARIRAALGPESVTRAALLPAHLPEARYRWEPASAVQFPLSDRMAVDGERPPQQRRVLAKPRRLPNRPRREPDGWVIDPSLGPVERLHGPHRASGGWWVREVSRDYYYAQTRSGATLWVYYDRPRRGWYLHGYLD</sequence>
<dbReference type="Proteomes" id="UP000005801">
    <property type="component" value="Unassembled WGS sequence"/>
</dbReference>
<accession>A6GCV2</accession>
<name>A6GCV2_9BACT</name>
<dbReference type="SUPFAM" id="SSF56672">
    <property type="entry name" value="DNA/RNA polymerases"/>
    <property type="match status" value="1"/>
</dbReference>
<proteinExistence type="predicted"/>
<keyword evidence="1" id="KW-0227">DNA damage</keyword>
<evidence type="ECO:0000256" key="2">
    <source>
        <dbReference type="SAM" id="MobiDB-lite"/>
    </source>
</evidence>
<keyword evidence="5" id="KW-1185">Reference proteome</keyword>
<evidence type="ECO:0000256" key="1">
    <source>
        <dbReference type="ARBA" id="ARBA00022763"/>
    </source>
</evidence>
<feature type="domain" description="UmuC" evidence="3">
    <location>
        <begin position="42"/>
        <end position="171"/>
    </location>
</feature>
<organism evidence="4 5">
    <name type="scientific">Plesiocystis pacifica SIR-1</name>
    <dbReference type="NCBI Taxonomy" id="391625"/>
    <lineage>
        <taxon>Bacteria</taxon>
        <taxon>Pseudomonadati</taxon>
        <taxon>Myxococcota</taxon>
        <taxon>Polyangia</taxon>
        <taxon>Nannocystales</taxon>
        <taxon>Nannocystaceae</taxon>
        <taxon>Plesiocystis</taxon>
    </lineage>
</organism>